<name>A0AAQ3M9W1_9PEZI</name>
<protein>
    <recommendedName>
        <fullName evidence="8">Protein CFT1</fullName>
    </recommendedName>
</protein>
<organism evidence="6 7">
    <name type="scientific">Acrodontium crateriforme</name>
    <dbReference type="NCBI Taxonomy" id="150365"/>
    <lineage>
        <taxon>Eukaryota</taxon>
        <taxon>Fungi</taxon>
        <taxon>Dikarya</taxon>
        <taxon>Ascomycota</taxon>
        <taxon>Pezizomycotina</taxon>
        <taxon>Dothideomycetes</taxon>
        <taxon>Dothideomycetidae</taxon>
        <taxon>Mycosphaerellales</taxon>
        <taxon>Teratosphaeriaceae</taxon>
        <taxon>Acrodontium</taxon>
    </lineage>
</organism>
<accession>A0AAQ3M9W1</accession>
<dbReference type="Pfam" id="PF23726">
    <property type="entry name" value="Beta-prop_RSE1_2nd"/>
    <property type="match status" value="1"/>
</dbReference>
<reference evidence="6 7" key="1">
    <citation type="submission" date="2023-11" db="EMBL/GenBank/DDBJ databases">
        <title>An acidophilic fungus is an integral part of prey digestion in a carnivorous sundew plant.</title>
        <authorList>
            <person name="Tsai I.J."/>
        </authorList>
    </citation>
    <scope>NUCLEOTIDE SEQUENCE [LARGE SCALE GENOMIC DNA]</scope>
    <source>
        <strain evidence="6">169a</strain>
    </source>
</reference>
<dbReference type="Pfam" id="PF10433">
    <property type="entry name" value="Beta-prop_RSE1_1st"/>
    <property type="match status" value="1"/>
</dbReference>
<evidence type="ECO:0000259" key="5">
    <source>
        <dbReference type="Pfam" id="PF23726"/>
    </source>
</evidence>
<dbReference type="Pfam" id="PF03178">
    <property type="entry name" value="CPSF_A"/>
    <property type="match status" value="1"/>
</dbReference>
<dbReference type="EMBL" id="CP138587">
    <property type="protein sequence ID" value="WPH02696.1"/>
    <property type="molecule type" value="Genomic_DNA"/>
</dbReference>
<evidence type="ECO:0000259" key="4">
    <source>
        <dbReference type="Pfam" id="PF10433"/>
    </source>
</evidence>
<dbReference type="InterPro" id="IPR015943">
    <property type="entry name" value="WD40/YVTN_repeat-like_dom_sf"/>
</dbReference>
<dbReference type="Proteomes" id="UP001303373">
    <property type="component" value="Chromosome 8"/>
</dbReference>
<dbReference type="InterPro" id="IPR018846">
    <property type="entry name" value="Beta-prop_RSE1/DDB1/CPSF1_1st"/>
</dbReference>
<dbReference type="InterPro" id="IPR004871">
    <property type="entry name" value="RSE1/DDB1/CPSF1_C"/>
</dbReference>
<feature type="domain" description="RSE1/DDB1/CPSF1 first beta-propeller" evidence="4">
    <location>
        <begin position="12"/>
        <end position="449"/>
    </location>
</feature>
<feature type="domain" description="RSE1/DDB1/CPSF1 C-terminal" evidence="3">
    <location>
        <begin position="1002"/>
        <end position="1357"/>
    </location>
</feature>
<proteinExistence type="predicted"/>
<evidence type="ECO:0000256" key="2">
    <source>
        <dbReference type="ARBA" id="ARBA00023242"/>
    </source>
</evidence>
<gene>
    <name evidence="6" type="ORF">R9X50_00556200</name>
</gene>
<sequence length="1394" mass="152237">MQCYTELVPPTAVTHSVALPFLDPNANNLVVAKSSLLQVFNVTDVSFPPVAALHEPVLRSKLVLIGEYPLAGTVTALAAVKTLNTRTGGDAILISFQNAKLSLVEWDAENYRTSTISIHYYEGDNIISQPFGPSLSDMESMLTVDPSSRCAALKFGARHLAILPFRQQGDDLGEGPEGDDFDVDMDTSPALKRTASGLNGEQASETDQTPYKASFVLPLTALDPLLTHTVDLTFLHGYREPTFGVLFSSIEPSMSLYEDRVDCLSYTVFTLDLEQRASTNLMSVPKLPSGLWKVVPMPLPVGGALLVGTNELIHVDQSGKTNAVAVNEFASKESNFNMLYQADLNIKLEDCEIDVLDPASGEVLVMLNDGSAAILSFKLFGRTVGGLTISRIPNKDDIALVEGLPSTVSVIRGNAVFVGSDSGDSKLLTWTKQSSSSGRKRSHAQMMDEVTAEYDAEDVDDIDDDDLYAPSKETVKHTVSTSGQGQAVTAAVFTLELQDTLHSLGPINNVCMGRSSHGHNNLDMYAAVGQGKASRLAIINREIPTRSNKSATLREAKDIWSVQVQSNASNEGSRNSAQHHNMLFAFDGESTRIFDIEASQDCTSDAENNSLETLGYKERTGSEFEHEGETLSVFTLANNTKIMQCRRTEVRTYDAALGLSQIIPMMHEETDAELKIVATSYCDPYVLIIRDDSSLQILNVDRSGDVEPLDNENVTKEHKWLSGCLYSGALTKNEPCVFLLNQEGALHVLSLPDLKLCYSAPTLPHLPPVLSANATQRRVGARETLTELVIANLGTDGSHQPYMILRNSVDDLTIYEPFYYNSSTQASAQDDFSSLRFRKVPNLSMPKYDETLSSEEGDRPSPLQAMRIGQYHTIYVPGSTPSFVIKESMSRPHVIGLRATKIRSLTSLSRQGSESHLALVNKDGLYSEHELLPDASYATGWSTRTIRLGTPNEEVRYIAYHDERKAYIVATCRNTDFLFPEEDGRHPEQDDITLRPQIPLYTVYIISAKTQEVVGTVEMPYTETITALKVMSLEVSEHTHEQRSMVVVGSAALRGEDMPARGAVTVFDIINVVPDPDRPETGIKLKIFSREETKGAITAVDAFPGGLIGTAQGQKIIVRGLKEDGSCLPVAFLDAQCHTSTLKSLGKSGMWLAADAWKGLWFGGFTEEPYRLTTLSKSITNMEVMTAEFLPFDGQLFLLVIDASMDLHVLQYDPENPKSLSGQRLLHRCTFHLGHFPSSMTLVPSTLAPFTEQAQQVETNGNDEMEDGETLGSPAAPAPPLNHMLITTQTGSIGLLTPVDEDTYRRLSALQTHLTSILEHAAGLNPRAYRESETSNIKNETAGVRGGVVDGSLVQRIGELGSARRAEVLGRAGADGWMLRSDLEIIGGGGLGYL</sequence>
<feature type="domain" description="RSE1/DDB1/CPSF1 second beta-propeller" evidence="5">
    <location>
        <begin position="550"/>
        <end position="923"/>
    </location>
</feature>
<comment type="subcellular location">
    <subcellularLocation>
        <location evidence="1">Nucleus</location>
    </subcellularLocation>
</comment>
<evidence type="ECO:0008006" key="8">
    <source>
        <dbReference type="Google" id="ProtNLM"/>
    </source>
</evidence>
<evidence type="ECO:0000256" key="1">
    <source>
        <dbReference type="ARBA" id="ARBA00004123"/>
    </source>
</evidence>
<keyword evidence="2" id="KW-0539">Nucleus</keyword>
<keyword evidence="7" id="KW-1185">Reference proteome</keyword>
<dbReference type="GO" id="GO:0005634">
    <property type="term" value="C:nucleus"/>
    <property type="evidence" value="ECO:0007669"/>
    <property type="project" value="UniProtKB-SubCell"/>
</dbReference>
<dbReference type="PANTHER" id="PTHR10644">
    <property type="entry name" value="DNA REPAIR/RNA PROCESSING CPSF FAMILY"/>
    <property type="match status" value="1"/>
</dbReference>
<dbReference type="GO" id="GO:0003676">
    <property type="term" value="F:nucleic acid binding"/>
    <property type="evidence" value="ECO:0007669"/>
    <property type="project" value="InterPro"/>
</dbReference>
<dbReference type="Gene3D" id="2.130.10.10">
    <property type="entry name" value="YVTN repeat-like/Quinoprotein amine dehydrogenase"/>
    <property type="match status" value="3"/>
</dbReference>
<dbReference type="InterPro" id="IPR050358">
    <property type="entry name" value="RSE1/DDB1/CFT1"/>
</dbReference>
<evidence type="ECO:0000313" key="6">
    <source>
        <dbReference type="EMBL" id="WPH02696.1"/>
    </source>
</evidence>
<evidence type="ECO:0000313" key="7">
    <source>
        <dbReference type="Proteomes" id="UP001303373"/>
    </source>
</evidence>
<evidence type="ECO:0000259" key="3">
    <source>
        <dbReference type="Pfam" id="PF03178"/>
    </source>
</evidence>
<dbReference type="InterPro" id="IPR058543">
    <property type="entry name" value="Beta-prop_RSE1/DDB1/CPSF1_2nd"/>
</dbReference>